<keyword evidence="3" id="KW-0238">DNA-binding</keyword>
<organism evidence="7 8">
    <name type="scientific">Ilex paraguariensis</name>
    <name type="common">yerba mate</name>
    <dbReference type="NCBI Taxonomy" id="185542"/>
    <lineage>
        <taxon>Eukaryota</taxon>
        <taxon>Viridiplantae</taxon>
        <taxon>Streptophyta</taxon>
        <taxon>Embryophyta</taxon>
        <taxon>Tracheophyta</taxon>
        <taxon>Spermatophyta</taxon>
        <taxon>Magnoliopsida</taxon>
        <taxon>eudicotyledons</taxon>
        <taxon>Gunneridae</taxon>
        <taxon>Pentapetalae</taxon>
        <taxon>asterids</taxon>
        <taxon>campanulids</taxon>
        <taxon>Aquifoliales</taxon>
        <taxon>Aquifoliaceae</taxon>
        <taxon>Ilex</taxon>
    </lineage>
</organism>
<comment type="caution">
    <text evidence="7">The sequence shown here is derived from an EMBL/GenBank/DDBJ whole genome shotgun (WGS) entry which is preliminary data.</text>
</comment>
<evidence type="ECO:0000256" key="2">
    <source>
        <dbReference type="ARBA" id="ARBA00023015"/>
    </source>
</evidence>
<dbReference type="Gene3D" id="3.30.890.10">
    <property type="entry name" value="Methyl-cpg-binding Protein 2, Chain A"/>
    <property type="match status" value="1"/>
</dbReference>
<dbReference type="GO" id="GO:0003677">
    <property type="term" value="F:DNA binding"/>
    <property type="evidence" value="ECO:0007669"/>
    <property type="project" value="UniProtKB-KW"/>
</dbReference>
<keyword evidence="5" id="KW-0539">Nucleus</keyword>
<dbReference type="GO" id="GO:0005634">
    <property type="term" value="C:nucleus"/>
    <property type="evidence" value="ECO:0007669"/>
    <property type="project" value="UniProtKB-SubCell"/>
</dbReference>
<dbReference type="AlphaFoldDB" id="A0ABC8T8G2"/>
<evidence type="ECO:0000256" key="1">
    <source>
        <dbReference type="ARBA" id="ARBA00004123"/>
    </source>
</evidence>
<dbReference type="EMBL" id="CAUOFW020004081">
    <property type="protein sequence ID" value="CAK9163764.1"/>
    <property type="molecule type" value="Genomic_DNA"/>
</dbReference>
<name>A0ABC8T8G2_9AQUA</name>
<protein>
    <recommendedName>
        <fullName evidence="9">MBD domain-containing protein</fullName>
    </recommendedName>
</protein>
<evidence type="ECO:0000256" key="4">
    <source>
        <dbReference type="ARBA" id="ARBA00023163"/>
    </source>
</evidence>
<comment type="subcellular location">
    <subcellularLocation>
        <location evidence="1">Nucleus</location>
    </subcellularLocation>
</comment>
<sequence length="136" mass="14826">MLGETGVKHGLCCLLVQYYVEPVSGRRFRSKKEVFYFLETGSMPPKKKLNQTADVAPSNSVGGPSQKQSGSGANITGFNFDLKSPPGKVSWVLANDSENIWTPSAGGKTVPESTKREWEAVFLNVSKRRKKNGTSS</sequence>
<keyword evidence="2" id="KW-0805">Transcription regulation</keyword>
<evidence type="ECO:0000256" key="3">
    <source>
        <dbReference type="ARBA" id="ARBA00023125"/>
    </source>
</evidence>
<reference evidence="7 8" key="1">
    <citation type="submission" date="2024-02" db="EMBL/GenBank/DDBJ databases">
        <authorList>
            <person name="Vignale AGUSTIN F."/>
            <person name="Sosa J E."/>
            <person name="Modenutti C."/>
        </authorList>
    </citation>
    <scope>NUCLEOTIDE SEQUENCE [LARGE SCALE GENOMIC DNA]</scope>
</reference>
<keyword evidence="8" id="KW-1185">Reference proteome</keyword>
<dbReference type="InterPro" id="IPR016177">
    <property type="entry name" value="DNA-bd_dom_sf"/>
</dbReference>
<dbReference type="Proteomes" id="UP001642360">
    <property type="component" value="Unassembled WGS sequence"/>
</dbReference>
<gene>
    <name evidence="7" type="ORF">ILEXP_LOCUS32824</name>
</gene>
<dbReference type="SUPFAM" id="SSF54171">
    <property type="entry name" value="DNA-binding domain"/>
    <property type="match status" value="1"/>
</dbReference>
<keyword evidence="4" id="KW-0804">Transcription</keyword>
<evidence type="ECO:0000313" key="7">
    <source>
        <dbReference type="EMBL" id="CAK9163764.1"/>
    </source>
</evidence>
<evidence type="ECO:0000256" key="5">
    <source>
        <dbReference type="ARBA" id="ARBA00023242"/>
    </source>
</evidence>
<evidence type="ECO:0000256" key="6">
    <source>
        <dbReference type="SAM" id="MobiDB-lite"/>
    </source>
</evidence>
<dbReference type="PANTHER" id="PTHR12396">
    <property type="entry name" value="METHYL-CPG BINDING PROTEIN, MBD"/>
    <property type="match status" value="1"/>
</dbReference>
<accession>A0ABC8T8G2</accession>
<evidence type="ECO:0008006" key="9">
    <source>
        <dbReference type="Google" id="ProtNLM"/>
    </source>
</evidence>
<evidence type="ECO:0000313" key="8">
    <source>
        <dbReference type="Proteomes" id="UP001642360"/>
    </source>
</evidence>
<dbReference type="PANTHER" id="PTHR12396:SF46">
    <property type="entry name" value="METHYL-CPG-BINDING DOMAIN-CONTAINING PROTEIN 6"/>
    <property type="match status" value="1"/>
</dbReference>
<feature type="region of interest" description="Disordered" evidence="6">
    <location>
        <begin position="43"/>
        <end position="79"/>
    </location>
</feature>
<feature type="compositionally biased region" description="Polar residues" evidence="6">
    <location>
        <begin position="50"/>
        <end position="77"/>
    </location>
</feature>
<proteinExistence type="predicted"/>